<keyword evidence="3" id="KW-1185">Reference proteome</keyword>
<evidence type="ECO:0000256" key="1">
    <source>
        <dbReference type="SAM" id="MobiDB-lite"/>
    </source>
</evidence>
<feature type="compositionally biased region" description="Basic and acidic residues" evidence="1">
    <location>
        <begin position="1"/>
        <end position="12"/>
    </location>
</feature>
<evidence type="ECO:0000313" key="3">
    <source>
        <dbReference type="Proteomes" id="UP001239445"/>
    </source>
</evidence>
<dbReference type="AlphaFoldDB" id="A0AAJ0BDJ5"/>
<feature type="compositionally biased region" description="Pro residues" evidence="1">
    <location>
        <begin position="47"/>
        <end position="56"/>
    </location>
</feature>
<gene>
    <name evidence="2" type="ORF">QBC47DRAFT_184512</name>
</gene>
<feature type="compositionally biased region" description="Polar residues" evidence="1">
    <location>
        <begin position="122"/>
        <end position="156"/>
    </location>
</feature>
<accession>A0AAJ0BDJ5</accession>
<proteinExistence type="predicted"/>
<dbReference type="Proteomes" id="UP001239445">
    <property type="component" value="Unassembled WGS sequence"/>
</dbReference>
<feature type="region of interest" description="Disordered" evidence="1">
    <location>
        <begin position="250"/>
        <end position="281"/>
    </location>
</feature>
<reference evidence="2" key="1">
    <citation type="submission" date="2023-06" db="EMBL/GenBank/DDBJ databases">
        <title>Genome-scale phylogeny and comparative genomics of the fungal order Sordariales.</title>
        <authorList>
            <consortium name="Lawrence Berkeley National Laboratory"/>
            <person name="Hensen N."/>
            <person name="Bonometti L."/>
            <person name="Westerberg I."/>
            <person name="Brannstrom I.O."/>
            <person name="Guillou S."/>
            <person name="Cros-Aarteil S."/>
            <person name="Calhoun S."/>
            <person name="Haridas S."/>
            <person name="Kuo A."/>
            <person name="Mondo S."/>
            <person name="Pangilinan J."/>
            <person name="Riley R."/>
            <person name="Labutti K."/>
            <person name="Andreopoulos B."/>
            <person name="Lipzen A."/>
            <person name="Chen C."/>
            <person name="Yanf M."/>
            <person name="Daum C."/>
            <person name="Ng V."/>
            <person name="Clum A."/>
            <person name="Steindorff A."/>
            <person name="Ohm R."/>
            <person name="Martin F."/>
            <person name="Silar P."/>
            <person name="Natvig D."/>
            <person name="Lalanne C."/>
            <person name="Gautier V."/>
            <person name="Ament-Velasquez S.L."/>
            <person name="Kruys A."/>
            <person name="Hutchinson M.I."/>
            <person name="Powell A.J."/>
            <person name="Barry K."/>
            <person name="Miller A.N."/>
            <person name="Grigoriev I.V."/>
            <person name="Debuchy R."/>
            <person name="Gladieux P."/>
            <person name="Thoren M.H."/>
            <person name="Johannesson H."/>
        </authorList>
    </citation>
    <scope>NUCLEOTIDE SEQUENCE</scope>
    <source>
        <strain evidence="2">PSN4</strain>
    </source>
</reference>
<feature type="region of interest" description="Disordered" evidence="1">
    <location>
        <begin position="1"/>
        <end position="58"/>
    </location>
</feature>
<feature type="region of interest" description="Disordered" evidence="1">
    <location>
        <begin position="117"/>
        <end position="222"/>
    </location>
</feature>
<organism evidence="2 3">
    <name type="scientific">Echria macrotheca</name>
    <dbReference type="NCBI Taxonomy" id="438768"/>
    <lineage>
        <taxon>Eukaryota</taxon>
        <taxon>Fungi</taxon>
        <taxon>Dikarya</taxon>
        <taxon>Ascomycota</taxon>
        <taxon>Pezizomycotina</taxon>
        <taxon>Sordariomycetes</taxon>
        <taxon>Sordariomycetidae</taxon>
        <taxon>Sordariales</taxon>
        <taxon>Schizotheciaceae</taxon>
        <taxon>Echria</taxon>
    </lineage>
</organism>
<feature type="compositionally biased region" description="Polar residues" evidence="1">
    <location>
        <begin position="250"/>
        <end position="263"/>
    </location>
</feature>
<name>A0AAJ0BDJ5_9PEZI</name>
<dbReference type="EMBL" id="MU839832">
    <property type="protein sequence ID" value="KAK1756308.1"/>
    <property type="molecule type" value="Genomic_DNA"/>
</dbReference>
<sequence length="759" mass="83487">MLGDEACHDKGKWTTTPVPAPSKAKLAPGALVLNELPVSTSSTEPTLPAPSVPPSPTAAELDGCQSFHSHDCRGSYGSAECNCNRTELPSTDAAVPPATRDPEQPYELEAISRPGELDASNAHGQTVESPESKAPSTHSTETSGALHTSDRPTSSLDEPAHGLDSTTPSTRELGYSGDSIPRPGGSVEQGCDSVTEPEHRYPRPSLDAEWSEEGMEDTQSHRRLVDTSQRCRDGQPPGISYVVASREGWQHSTQPNPSWTESSFPPVPGHHRPGNGVSPLITQLQGDAHQRRRLISSRHATHSASNHPVYPAAPQRPVAVPATPAPSSIITRVWPLRGSKRGISEAQLEKVLEFMSQYNVPRWEDEKHPVDTLLNWMHVAIRDQNASAEAMQKERARFSEDRQRFRGNIAGLEKRCSNTEVEWKKACSANSSLQSRLDKTEKKLGDATSAIAAWGSSWTAQKRFYEDAIRQREEDIEKLRQRVCDLENYLAAQRKEPAVFYEATSDQVFKKAIQTLSQSINNLAVSVPQPTNYRAVPTDRTGYLGRRWNLDRGENAWRRFLHSLCLDVLFDGFFYWPLGFGVFGKEGEKRDPRNREVSLPGEDRATRANFFSLMLKMVEHPNEPPSREGKGSEALLHSVRAFKANMDRTVTELLTQLESSSGASLGPSSWTLATAIVHNAGRLALRMGSQRAHVMLQRPPHRDSVTLGEYFGNETGSFIIGTTAQVDLVLEPCMVRIGDGGDDLTSIKVIAPGSIVALD</sequence>
<comment type="caution">
    <text evidence="2">The sequence shown here is derived from an EMBL/GenBank/DDBJ whole genome shotgun (WGS) entry which is preliminary data.</text>
</comment>
<evidence type="ECO:0000313" key="2">
    <source>
        <dbReference type="EMBL" id="KAK1756308.1"/>
    </source>
</evidence>
<protein>
    <submittedName>
        <fullName evidence="2">Uncharacterized protein</fullName>
    </submittedName>
</protein>